<feature type="transmembrane region" description="Helical" evidence="1">
    <location>
        <begin position="504"/>
        <end position="524"/>
    </location>
</feature>
<feature type="transmembrane region" description="Helical" evidence="1">
    <location>
        <begin position="328"/>
        <end position="345"/>
    </location>
</feature>
<feature type="domain" description="Archaeal glycosylation protein B peripheral" evidence="2">
    <location>
        <begin position="734"/>
        <end position="814"/>
    </location>
</feature>
<dbReference type="EMBL" id="NHPJ01000132">
    <property type="protein sequence ID" value="OYR53998.1"/>
    <property type="molecule type" value="Genomic_DNA"/>
</dbReference>
<evidence type="ECO:0000256" key="1">
    <source>
        <dbReference type="SAM" id="Phobius"/>
    </source>
</evidence>
<dbReference type="InterPro" id="IPR041154">
    <property type="entry name" value="AglB_P1"/>
</dbReference>
<feature type="transmembrane region" description="Helical" evidence="1">
    <location>
        <begin position="387"/>
        <end position="409"/>
    </location>
</feature>
<dbReference type="Gene3D" id="2.60.40.3390">
    <property type="match status" value="1"/>
</dbReference>
<feature type="transmembrane region" description="Helical" evidence="1">
    <location>
        <begin position="122"/>
        <end position="145"/>
    </location>
</feature>
<dbReference type="Pfam" id="PF18079">
    <property type="entry name" value="AglB_L1"/>
    <property type="match status" value="1"/>
</dbReference>
<feature type="transmembrane region" description="Helical" evidence="1">
    <location>
        <begin position="577"/>
        <end position="599"/>
    </location>
</feature>
<sequence>MADPHAATRELLEERPAVESALESVLAADDSGPWEFDDVDVDSGTFGELVSRGIVEREGDEYRVADREAVRAALEGEAYQSGASNAAGSGGLASAVSGLSGGEDGTINRMLRGWRAALHRDLLGGLLAAFLFLFAFRIVTIGSVFRDGRVVLPGNDPYHYLYWVERLAEAGPDRLAFEAIAEVLGGRVNSEPLAYTLGWWATEFLGGGVEDAAAIVAWIPVVAALVVGLGVYLIAVWTTNDERVAVASVVVLALLPGHALYSGIGFFDHHAIDYVWLTLSIVGVTWLARDHETRDPDARLGHLTSPATWLVVAGLGVVFAAMAHSWNGSPILLVGLAVYATLRAASDMRAGWNPLVAATPVVSALGLGFLLAYVLHTSAGWQEPVAVYAPLLVAVGVALVAVAAAVLGWFGIHPGVHLAVSAASVLPIWMGVNRFLPDVADRLAERTAGSLLGREGIAETRSLFATDYGVIFGPIDHFGWFLFVALPVLAWVGARCVYDHEPRWLVIIGYASTLVTFGLVQIRFAGEATGVVAVLSGVGIVYLLSVIDLAARPTPFGERSDRVRLDLRPAGVSGRDAGYAAATVLLVASLSLFMVPAVMDNVAATDAEVEAIEWIDADANATEGPDYVLTEWGRNRMFNYGVNGRSNSYAYAQRNYEPFVRDPNPDVHADRFQGRVGYVAIHEIEDADAPPDSGYAQLFEANGSATPAANGSGRFRLEHVTDAAAIKVFRPVTGATVAGETDPDATVTVETTVDVAGGSFAYERRTTADGNGNYTVVVAYPGEYTVEVETGSAGDETVTGNRTVTVPDGAASSGGRVAVGG</sequence>
<protein>
    <recommendedName>
        <fullName evidence="2">Archaeal glycosylation protein B peripheral domain-containing protein</fullName>
    </recommendedName>
</protein>
<reference evidence="3 4" key="1">
    <citation type="journal article" date="2014" name="Front. Microbiol.">
        <title>Population and genomic analysis of the genus Halorubrum.</title>
        <authorList>
            <person name="Fullmer M.S."/>
            <person name="Soucy S.M."/>
            <person name="Swithers K.S."/>
            <person name="Makkay A.M."/>
            <person name="Wheeler R."/>
            <person name="Ventosa A."/>
            <person name="Gogarten J.P."/>
            <person name="Papke R.T."/>
        </authorList>
    </citation>
    <scope>NUCLEOTIDE SEQUENCE [LARGE SCALE GENOMIC DNA]</scope>
    <source>
        <strain evidence="3 4">Cb34</strain>
    </source>
</reference>
<feature type="transmembrane region" description="Helical" evidence="1">
    <location>
        <begin position="478"/>
        <end position="497"/>
    </location>
</feature>
<keyword evidence="4" id="KW-1185">Reference proteome</keyword>
<feature type="transmembrane region" description="Helical" evidence="1">
    <location>
        <begin position="244"/>
        <end position="264"/>
    </location>
</feature>
<keyword evidence="1" id="KW-0812">Transmembrane</keyword>
<feature type="transmembrane region" description="Helical" evidence="1">
    <location>
        <begin position="530"/>
        <end position="551"/>
    </location>
</feature>
<dbReference type="OrthoDB" id="313284at2157"/>
<evidence type="ECO:0000259" key="2">
    <source>
        <dbReference type="Pfam" id="PF18079"/>
    </source>
</evidence>
<feature type="transmembrane region" description="Helical" evidence="1">
    <location>
        <begin position="416"/>
        <end position="436"/>
    </location>
</feature>
<dbReference type="RefSeq" id="WP_094534459.1">
    <property type="nucleotide sequence ID" value="NZ_NHPJ01000132.1"/>
</dbReference>
<evidence type="ECO:0000313" key="4">
    <source>
        <dbReference type="Proteomes" id="UP000216308"/>
    </source>
</evidence>
<proteinExistence type="predicted"/>
<dbReference type="Proteomes" id="UP000216308">
    <property type="component" value="Unassembled WGS sequence"/>
</dbReference>
<dbReference type="AlphaFoldDB" id="A0A256IBS7"/>
<comment type="caution">
    <text evidence="3">The sequence shown here is derived from an EMBL/GenBank/DDBJ whole genome shotgun (WGS) entry which is preliminary data.</text>
</comment>
<feature type="transmembrane region" description="Helical" evidence="1">
    <location>
        <begin position="352"/>
        <end position="375"/>
    </location>
</feature>
<organism evidence="3 4">
    <name type="scientific">Halorubrum halodurans</name>
    <dbReference type="NCBI Taxonomy" id="1383851"/>
    <lineage>
        <taxon>Archaea</taxon>
        <taxon>Methanobacteriati</taxon>
        <taxon>Methanobacteriota</taxon>
        <taxon>Stenosarchaea group</taxon>
        <taxon>Halobacteria</taxon>
        <taxon>Halobacteriales</taxon>
        <taxon>Haloferacaceae</taxon>
        <taxon>Halorubrum</taxon>
    </lineage>
</organism>
<name>A0A256IBS7_9EURY</name>
<feature type="transmembrane region" description="Helical" evidence="1">
    <location>
        <begin position="270"/>
        <end position="288"/>
    </location>
</feature>
<keyword evidence="1" id="KW-1133">Transmembrane helix</keyword>
<gene>
    <name evidence="3" type="ORF">DJ70_15165</name>
</gene>
<feature type="transmembrane region" description="Helical" evidence="1">
    <location>
        <begin position="300"/>
        <end position="322"/>
    </location>
</feature>
<accession>A0A256IBS7</accession>
<feature type="transmembrane region" description="Helical" evidence="1">
    <location>
        <begin position="215"/>
        <end position="237"/>
    </location>
</feature>
<evidence type="ECO:0000313" key="3">
    <source>
        <dbReference type="EMBL" id="OYR53998.1"/>
    </source>
</evidence>
<keyword evidence="1" id="KW-0472">Membrane</keyword>